<dbReference type="SUPFAM" id="SSF55681">
    <property type="entry name" value="Class II aaRS and biotin synthetases"/>
    <property type="match status" value="1"/>
</dbReference>
<dbReference type="InterPro" id="IPR024435">
    <property type="entry name" value="HisRS-related_dom"/>
</dbReference>
<dbReference type="SUPFAM" id="SSF56112">
    <property type="entry name" value="Protein kinase-like (PK-like)"/>
    <property type="match status" value="2"/>
</dbReference>
<feature type="region of interest" description="Disordered" evidence="11">
    <location>
        <begin position="1"/>
        <end position="29"/>
    </location>
</feature>
<sequence>MPHKHKKSNVLKNDVLGVEKKENPPETPAILPATNYKEIRENEADALRSIYSTDFEDVEVRQAAWHQASEVAFKLHLRASSNPDVSVVLLVSLPATYPKTIPNLTVQGLDDLRKGAKSRIKDVIDTKPKILLGSEMIYELALSIQDILEDVAISQAEDKDMPSLEEERIVQEAAAIQQAEEQKQEERRKQEQATAEQEKALQTLIESKIKQRQRVKEQVSRRRSKVALEHNESFDSSEDSSETVSFDPPLVMNDYDERPITFQAVFGKTLIASAPHKATFTVRPVSPGNGTRVPLLVLKELFIREKGSGHDIRQEIRASEDKLEILKRLKHPNLVDFIGFKIYRPPDPEAFHEGTWHIYTLFEYANKGSLSELLDMVGSLTADTARPWMIQLLDAIEYYHRNGIVHGNIHSGRVLLFRTQSNNTILKLLSGVEEALPVPSGAKRTLTSSQSPFWIPPELTQRGSQPSTKTDPSEFLRINAPLLEPSAASNSIPTRRRSRLDSQAALPSFSRYGQDFDEAGRLGRGGFGQVVKARNKLDGGFYAIKKISSKSGIALKDTLSEIMLLSRLNHPYVVRYFTAWLERDCHAIDEEAVSSTEANSPHPEDDVDFGYSASGLDFISSKGYPDIEFGYESDGQDHTDIASEESGHHRPQSLSKTDEGSNLQRQRSGSSSHIVTTTLYIQMEYCEKHTLRDLIRNGLYDDIQFSWRLFRQILDGLSHIHSHADNIFIDVANNPRIGDFGLATTGQFTMAVRSSNVTDIGGNYTRSVGTTYYVAPEMKSASLGQYNEKVDTAMERDRTLQMVREKVHTLPSTFEVPEKAIQGEIIESLLSHRPSERPTAAELLQSDKIPLQVEEEMFRKAIMGILSDRNSPDYNKILSAIFSQPTRKFEDIAWDMDARGTPSVNEVLLQSLVKEKLSSIFRKHGAIETTRSSLFPRSEHYPSGVVRLLDPSGNLVQLPYDLTLPNARSISRLDSSIEKTFTFGTVYRESIHGGAPRGHHEVDFDMISHNTLDLALKEAEVMKVLDEILNEFPSLRSAPMCFHINHSDLLDAILSFCRISPQQKPLVKEIISKLNIGPYSIQKIRSELRSPTIGVASTSVDDLARFDFRDSPDKALKRLRTIMEGTEFTDRLAPIFARLNAVVSYLKGFRVKRKVYVNPLSSLNDKFFRGSVLFQCVSDTKRRDVFAAGGRYDSLIQEFHPKVLYSGNQRHAVGFNLGWEKLYLSMSNYLKGSNKAFLKQGETEISGIWRSRRCDVLVASFDPAVLRTVGVGVVQDLWANGISAELSVDASSLEEIITRYRNDNHSWVVIVKQDSMERGLKVKNISTKEEYEVRSSELAAWLLNEIRLRNQRERLTNAGKPLKHLYHRESSVPAGEKDPDVRILTAIHRNKKMNRRNIIEAAIRESRSVMDRALDGPIAAIDTRDDILEALRDIRLSDPDRWRTLIQNCPLTERKYMAQVHEMLNDLANERRDPQDGKEKYKNAFIYNYRTGSCIYYDLSRSNEK</sequence>
<evidence type="ECO:0000313" key="14">
    <source>
        <dbReference type="EMBL" id="QSS59547.1"/>
    </source>
</evidence>
<dbReference type="Gene3D" id="1.10.510.10">
    <property type="entry name" value="Transferase(Phosphotransferase) domain 1"/>
    <property type="match status" value="2"/>
</dbReference>
<evidence type="ECO:0000256" key="3">
    <source>
        <dbReference type="ARBA" id="ARBA00022679"/>
    </source>
</evidence>
<dbReference type="PROSITE" id="PS00107">
    <property type="entry name" value="PROTEIN_KINASE_ATP"/>
    <property type="match status" value="1"/>
</dbReference>
<feature type="compositionally biased region" description="Polar residues" evidence="11">
    <location>
        <begin position="652"/>
        <end position="670"/>
    </location>
</feature>
<reference evidence="14" key="1">
    <citation type="submission" date="2021-01" db="EMBL/GenBank/DDBJ databases">
        <title>Chromosome-level genome assembly of a human fungal pathogen reveals clustering of transcriptionally co-regulated genes.</title>
        <authorList>
            <person name="Voorhies M."/>
            <person name="Cohen S."/>
            <person name="Shea T.P."/>
            <person name="Petrus S."/>
            <person name="Munoz J.F."/>
            <person name="Poplawski S."/>
            <person name="Goldman W.E."/>
            <person name="Michael T."/>
            <person name="Cuomo C.A."/>
            <person name="Sil A."/>
            <person name="Beyhan S."/>
        </authorList>
    </citation>
    <scope>NUCLEOTIDE SEQUENCE</scope>
    <source>
        <strain evidence="14">WU24</strain>
    </source>
</reference>
<dbReference type="InterPro" id="IPR050339">
    <property type="entry name" value="CC_SR_Kinase"/>
</dbReference>
<dbReference type="CDD" id="cd14012">
    <property type="entry name" value="PK_eIF2AK_GCN2_rpt1"/>
    <property type="match status" value="1"/>
</dbReference>
<dbReference type="PIRSF" id="PIRSF000660">
    <property type="entry name" value="Ser/Thr_PK_GCN2"/>
    <property type="match status" value="1"/>
</dbReference>
<dbReference type="Pfam" id="PF05773">
    <property type="entry name" value="RWD"/>
    <property type="match status" value="1"/>
</dbReference>
<keyword evidence="2" id="KW-0723">Serine/threonine-protein kinase</keyword>
<dbReference type="GO" id="GO:0005634">
    <property type="term" value="C:nucleus"/>
    <property type="evidence" value="ECO:0007669"/>
    <property type="project" value="TreeGrafter"/>
</dbReference>
<dbReference type="Pfam" id="PF00069">
    <property type="entry name" value="Pkinase"/>
    <property type="match status" value="3"/>
</dbReference>
<dbReference type="GO" id="GO:0005829">
    <property type="term" value="C:cytosol"/>
    <property type="evidence" value="ECO:0007669"/>
    <property type="project" value="TreeGrafter"/>
</dbReference>
<evidence type="ECO:0000256" key="6">
    <source>
        <dbReference type="ARBA" id="ARBA00022840"/>
    </source>
</evidence>
<dbReference type="GO" id="GO:0000077">
    <property type="term" value="P:DNA damage checkpoint signaling"/>
    <property type="evidence" value="ECO:0007669"/>
    <property type="project" value="InterPro"/>
</dbReference>
<feature type="domain" description="Protein kinase" evidence="12">
    <location>
        <begin position="255"/>
        <end position="522"/>
    </location>
</feature>
<keyword evidence="4 9" id="KW-0547">Nucleotide-binding</keyword>
<dbReference type="PANTHER" id="PTHR11042:SF136">
    <property type="entry name" value="EIF-2-ALPHA KINASE GCN2"/>
    <property type="match status" value="1"/>
</dbReference>
<feature type="domain" description="Protein kinase" evidence="12">
    <location>
        <begin position="516"/>
        <end position="858"/>
    </location>
</feature>
<dbReference type="Gene3D" id="3.30.200.20">
    <property type="entry name" value="Phosphorylase Kinase, domain 1"/>
    <property type="match status" value="1"/>
</dbReference>
<evidence type="ECO:0000256" key="10">
    <source>
        <dbReference type="PROSITE-ProRule" id="PRU10141"/>
    </source>
</evidence>
<dbReference type="PANTHER" id="PTHR11042">
    <property type="entry name" value="EUKARYOTIC TRANSLATION INITIATION FACTOR 2-ALPHA KINASE EIF2-ALPHA KINASE -RELATED"/>
    <property type="match status" value="1"/>
</dbReference>
<feature type="compositionally biased region" description="Basic and acidic residues" evidence="11">
    <location>
        <begin position="216"/>
        <end position="233"/>
    </location>
</feature>
<evidence type="ECO:0000256" key="9">
    <source>
        <dbReference type="PIRSR" id="PIRSR000660-2"/>
    </source>
</evidence>
<evidence type="ECO:0000256" key="11">
    <source>
        <dbReference type="SAM" id="MobiDB-lite"/>
    </source>
</evidence>
<comment type="catalytic activity">
    <reaction evidence="8">
        <text>L-seryl-[protein] + ATP = O-phospho-L-seryl-[protein] + ADP + H(+)</text>
        <dbReference type="Rhea" id="RHEA:17989"/>
        <dbReference type="Rhea" id="RHEA-COMP:9863"/>
        <dbReference type="Rhea" id="RHEA-COMP:11604"/>
        <dbReference type="ChEBI" id="CHEBI:15378"/>
        <dbReference type="ChEBI" id="CHEBI:29999"/>
        <dbReference type="ChEBI" id="CHEBI:30616"/>
        <dbReference type="ChEBI" id="CHEBI:83421"/>
        <dbReference type="ChEBI" id="CHEBI:456216"/>
        <dbReference type="EC" id="2.7.11.1"/>
    </reaction>
</comment>
<evidence type="ECO:0000256" key="7">
    <source>
        <dbReference type="ARBA" id="ARBA00047899"/>
    </source>
</evidence>
<keyword evidence="5" id="KW-0418">Kinase</keyword>
<evidence type="ECO:0000256" key="1">
    <source>
        <dbReference type="ARBA" id="ARBA00012513"/>
    </source>
</evidence>
<dbReference type="Gene3D" id="3.10.110.10">
    <property type="entry name" value="Ubiquitin Conjugating Enzyme"/>
    <property type="match status" value="1"/>
</dbReference>
<feature type="region of interest" description="Disordered" evidence="11">
    <location>
        <begin position="216"/>
        <end position="245"/>
    </location>
</feature>
<dbReference type="GO" id="GO:1990625">
    <property type="term" value="P:negative regulation of cytoplasmic translational initiation in response to stress"/>
    <property type="evidence" value="ECO:0007669"/>
    <property type="project" value="TreeGrafter"/>
</dbReference>
<dbReference type="FunFam" id="3.40.50.800:FF:000009">
    <property type="entry name" value="Eukaryotic translation initiation factor 2-alpha kinase"/>
    <property type="match status" value="1"/>
</dbReference>
<evidence type="ECO:0000313" key="15">
    <source>
        <dbReference type="Proteomes" id="UP000663671"/>
    </source>
</evidence>
<dbReference type="CDD" id="cd23823">
    <property type="entry name" value="RWD_GCN2"/>
    <property type="match status" value="1"/>
</dbReference>
<dbReference type="CDD" id="cd14046">
    <property type="entry name" value="STKc_EIF2AK4_GCN2_rpt2"/>
    <property type="match status" value="1"/>
</dbReference>
<gene>
    <name evidence="14" type="ORF">I7I51_08982</name>
</gene>
<feature type="domain" description="RWD" evidence="13">
    <location>
        <begin position="42"/>
        <end position="151"/>
    </location>
</feature>
<dbReference type="OrthoDB" id="341578at2759"/>
<evidence type="ECO:0000259" key="12">
    <source>
        <dbReference type="PROSITE" id="PS50011"/>
    </source>
</evidence>
<protein>
    <recommendedName>
        <fullName evidence="1">non-specific serine/threonine protein kinase</fullName>
        <ecNumber evidence="1">2.7.11.1</ecNumber>
    </recommendedName>
</protein>
<comment type="catalytic activity">
    <reaction evidence="7">
        <text>L-threonyl-[protein] + ATP = O-phospho-L-threonyl-[protein] + ADP + H(+)</text>
        <dbReference type="Rhea" id="RHEA:46608"/>
        <dbReference type="Rhea" id="RHEA-COMP:11060"/>
        <dbReference type="Rhea" id="RHEA-COMP:11605"/>
        <dbReference type="ChEBI" id="CHEBI:15378"/>
        <dbReference type="ChEBI" id="CHEBI:30013"/>
        <dbReference type="ChEBI" id="CHEBI:30616"/>
        <dbReference type="ChEBI" id="CHEBI:61977"/>
        <dbReference type="ChEBI" id="CHEBI:456216"/>
        <dbReference type="EC" id="2.7.11.1"/>
    </reaction>
</comment>
<feature type="compositionally biased region" description="Basic and acidic residues" evidence="11">
    <location>
        <begin position="635"/>
        <end position="648"/>
    </location>
</feature>
<dbReference type="InterPro" id="IPR006575">
    <property type="entry name" value="RWD_dom"/>
</dbReference>
<accession>A0A8A1M5S7</accession>
<dbReference type="InterPro" id="IPR016135">
    <property type="entry name" value="UBQ-conjugating_enzyme/RWD"/>
</dbReference>
<dbReference type="GO" id="GO:0005524">
    <property type="term" value="F:ATP binding"/>
    <property type="evidence" value="ECO:0007669"/>
    <property type="project" value="UniProtKB-UniRule"/>
</dbReference>
<dbReference type="PROSITE" id="PS50011">
    <property type="entry name" value="PROTEIN_KINASE_DOM"/>
    <property type="match status" value="2"/>
</dbReference>
<dbReference type="VEuPathDB" id="FungiDB:I7I51_08982"/>
<dbReference type="PROSITE" id="PS50908">
    <property type="entry name" value="RWD"/>
    <property type="match status" value="1"/>
</dbReference>
<feature type="binding site" evidence="9">
    <location>
        <position position="545"/>
    </location>
    <ligand>
        <name>ATP</name>
        <dbReference type="ChEBI" id="CHEBI:30616"/>
    </ligand>
</feature>
<feature type="compositionally biased region" description="Polar residues" evidence="11">
    <location>
        <begin position="461"/>
        <end position="470"/>
    </location>
</feature>
<evidence type="ECO:0000256" key="2">
    <source>
        <dbReference type="ARBA" id="ARBA00022527"/>
    </source>
</evidence>
<feature type="region of interest" description="Disordered" evidence="11">
    <location>
        <begin position="447"/>
        <end position="471"/>
    </location>
</feature>
<dbReference type="InterPro" id="IPR041715">
    <property type="entry name" value="HisRS-like_core"/>
</dbReference>
<evidence type="ECO:0000256" key="8">
    <source>
        <dbReference type="ARBA" id="ARBA00048679"/>
    </source>
</evidence>
<dbReference type="InterPro" id="IPR000719">
    <property type="entry name" value="Prot_kinase_dom"/>
</dbReference>
<evidence type="ECO:0000256" key="5">
    <source>
        <dbReference type="ARBA" id="ARBA00022777"/>
    </source>
</evidence>
<dbReference type="Gene3D" id="3.30.930.10">
    <property type="entry name" value="Bira Bifunctional Protein, Domain 2"/>
    <property type="match status" value="1"/>
</dbReference>
<dbReference type="EMBL" id="CP069109">
    <property type="protein sequence ID" value="QSS59547.1"/>
    <property type="molecule type" value="Genomic_DNA"/>
</dbReference>
<feature type="binding site" evidence="9">
    <location>
        <begin position="522"/>
        <end position="530"/>
    </location>
    <ligand>
        <name>ATP</name>
        <dbReference type="ChEBI" id="CHEBI:30616"/>
    </ligand>
</feature>
<keyword evidence="3" id="KW-0808">Transferase</keyword>
<evidence type="ECO:0000256" key="4">
    <source>
        <dbReference type="ARBA" id="ARBA00022741"/>
    </source>
</evidence>
<dbReference type="InterPro" id="IPR011009">
    <property type="entry name" value="Kinase-like_dom_sf"/>
</dbReference>
<evidence type="ECO:0000259" key="13">
    <source>
        <dbReference type="PROSITE" id="PS50908"/>
    </source>
</evidence>
<dbReference type="GO" id="GO:0004694">
    <property type="term" value="F:eukaryotic translation initiation factor 2alpha kinase activity"/>
    <property type="evidence" value="ECO:0007669"/>
    <property type="project" value="InterPro"/>
</dbReference>
<proteinExistence type="predicted"/>
<name>A0A8A1M5S7_AJECA</name>
<dbReference type="SUPFAM" id="SSF54495">
    <property type="entry name" value="UBC-like"/>
    <property type="match status" value="1"/>
</dbReference>
<dbReference type="SMART" id="SM00591">
    <property type="entry name" value="RWD"/>
    <property type="match status" value="1"/>
</dbReference>
<dbReference type="FunFam" id="3.30.930.10:FF:000074">
    <property type="entry name" value="Serine/threonine-protein kinase gcn2"/>
    <property type="match status" value="1"/>
</dbReference>
<dbReference type="GO" id="GO:0009893">
    <property type="term" value="P:positive regulation of metabolic process"/>
    <property type="evidence" value="ECO:0007669"/>
    <property type="project" value="UniProtKB-ARBA"/>
</dbReference>
<organism evidence="14 15">
    <name type="scientific">Ajellomyces capsulatus</name>
    <name type="common">Darling's disease fungus</name>
    <name type="synonym">Histoplasma capsulatum</name>
    <dbReference type="NCBI Taxonomy" id="5037"/>
    <lineage>
        <taxon>Eukaryota</taxon>
        <taxon>Fungi</taxon>
        <taxon>Dikarya</taxon>
        <taxon>Ascomycota</taxon>
        <taxon>Pezizomycotina</taxon>
        <taxon>Eurotiomycetes</taxon>
        <taxon>Eurotiomycetidae</taxon>
        <taxon>Onygenales</taxon>
        <taxon>Ajellomycetaceae</taxon>
        <taxon>Histoplasma</taxon>
    </lineage>
</organism>
<dbReference type="EC" id="2.7.11.1" evidence="1"/>
<feature type="region of interest" description="Disordered" evidence="11">
    <location>
        <begin position="635"/>
        <end position="670"/>
    </location>
</feature>
<feature type="compositionally biased region" description="Basic and acidic residues" evidence="11">
    <location>
        <begin position="180"/>
        <end position="195"/>
    </location>
</feature>
<dbReference type="InterPro" id="IPR016255">
    <property type="entry name" value="Gcn2"/>
</dbReference>
<dbReference type="Gene3D" id="3.40.50.800">
    <property type="entry name" value="Anticodon-binding domain"/>
    <property type="match status" value="1"/>
</dbReference>
<keyword evidence="6 9" id="KW-0067">ATP-binding</keyword>
<dbReference type="Pfam" id="PF12745">
    <property type="entry name" value="HGTP_anticodon2"/>
    <property type="match status" value="1"/>
</dbReference>
<dbReference type="Proteomes" id="UP000663671">
    <property type="component" value="Chromosome 2"/>
</dbReference>
<feature type="region of interest" description="Disordered" evidence="11">
    <location>
        <begin position="175"/>
        <end position="195"/>
    </location>
</feature>
<dbReference type="InterPro" id="IPR036621">
    <property type="entry name" value="Anticodon-bd_dom_sf"/>
</dbReference>
<dbReference type="InterPro" id="IPR017441">
    <property type="entry name" value="Protein_kinase_ATP_BS"/>
</dbReference>
<dbReference type="InterPro" id="IPR045864">
    <property type="entry name" value="aa-tRNA-synth_II/BPL/LPL"/>
</dbReference>
<dbReference type="SUPFAM" id="SSF52954">
    <property type="entry name" value="Class II aaRS ABD-related"/>
    <property type="match status" value="1"/>
</dbReference>
<feature type="binding site" evidence="10">
    <location>
        <position position="546"/>
    </location>
    <ligand>
        <name>ATP</name>
        <dbReference type="ChEBI" id="CHEBI:30616"/>
    </ligand>
</feature>
<dbReference type="FunFam" id="3.10.110.10:FF:000050">
    <property type="entry name" value="eIF-2-alpha kinase GCN2"/>
    <property type="match status" value="1"/>
</dbReference>
<dbReference type="FunFam" id="3.30.200.20:FF:000379">
    <property type="entry name" value="eIF-2-alpha kinase GCN2"/>
    <property type="match status" value="1"/>
</dbReference>
<dbReference type="Pfam" id="PF13393">
    <property type="entry name" value="tRNA-synt_His"/>
    <property type="match status" value="1"/>
</dbReference>